<feature type="transmembrane region" description="Helical" evidence="1">
    <location>
        <begin position="237"/>
        <end position="258"/>
    </location>
</feature>
<dbReference type="STRING" id="1108044.GOOTI_082_00210"/>
<dbReference type="RefSeq" id="WP_007238035.1">
    <property type="nucleotide sequence ID" value="NZ_BAFB01000082.1"/>
</dbReference>
<keyword evidence="1" id="KW-0812">Transmembrane</keyword>
<feature type="transmembrane region" description="Helical" evidence="1">
    <location>
        <begin position="16"/>
        <end position="38"/>
    </location>
</feature>
<dbReference type="AlphaFoldDB" id="H5TJY3"/>
<feature type="transmembrane region" description="Helical" evidence="1">
    <location>
        <begin position="158"/>
        <end position="179"/>
    </location>
</feature>
<proteinExistence type="predicted"/>
<name>H5TJY3_GORO1</name>
<gene>
    <name evidence="2" type="ORF">GOOTI_082_00210</name>
</gene>
<feature type="transmembrane region" description="Helical" evidence="1">
    <location>
        <begin position="67"/>
        <end position="94"/>
    </location>
</feature>
<reference evidence="2" key="1">
    <citation type="submission" date="2012-02" db="EMBL/GenBank/DDBJ databases">
        <title>Whole genome shotgun sequence of Gordonia otitidis NBRC 100426.</title>
        <authorList>
            <person name="Yoshida I."/>
            <person name="Hosoyama A."/>
            <person name="Tsuchikane K."/>
            <person name="Katsumata H."/>
            <person name="Yamazaki S."/>
            <person name="Fujita N."/>
        </authorList>
    </citation>
    <scope>NUCLEOTIDE SEQUENCE [LARGE SCALE GENOMIC DNA]</scope>
    <source>
        <strain evidence="2">NBRC 100426</strain>
    </source>
</reference>
<organism evidence="2 3">
    <name type="scientific">Gordonia otitidis (strain DSM 44809 / CCUG 52243 / JCM 12355 / NBRC 100426 / IFM 10032)</name>
    <dbReference type="NCBI Taxonomy" id="1108044"/>
    <lineage>
        <taxon>Bacteria</taxon>
        <taxon>Bacillati</taxon>
        <taxon>Actinomycetota</taxon>
        <taxon>Actinomycetes</taxon>
        <taxon>Mycobacteriales</taxon>
        <taxon>Gordoniaceae</taxon>
        <taxon>Gordonia</taxon>
    </lineage>
</organism>
<keyword evidence="1" id="KW-0472">Membrane</keyword>
<dbReference type="OrthoDB" id="4336046at2"/>
<dbReference type="Proteomes" id="UP000005038">
    <property type="component" value="Unassembled WGS sequence"/>
</dbReference>
<evidence type="ECO:0000313" key="2">
    <source>
        <dbReference type="EMBL" id="GAB33791.1"/>
    </source>
</evidence>
<accession>H5TJY3</accession>
<evidence type="ECO:0000256" key="1">
    <source>
        <dbReference type="SAM" id="Phobius"/>
    </source>
</evidence>
<dbReference type="EMBL" id="BAFB01000082">
    <property type="protein sequence ID" value="GAB33791.1"/>
    <property type="molecule type" value="Genomic_DNA"/>
</dbReference>
<feature type="transmembrane region" description="Helical" evidence="1">
    <location>
        <begin position="115"/>
        <end position="138"/>
    </location>
</feature>
<keyword evidence="1" id="KW-1133">Transmembrane helix</keyword>
<keyword evidence="3" id="KW-1185">Reference proteome</keyword>
<comment type="caution">
    <text evidence="2">The sequence shown here is derived from an EMBL/GenBank/DDBJ whole genome shotgun (WGS) entry which is preliminary data.</text>
</comment>
<evidence type="ECO:0000313" key="3">
    <source>
        <dbReference type="Proteomes" id="UP000005038"/>
    </source>
</evidence>
<protein>
    <submittedName>
        <fullName evidence="2">ABC transporter permease protein</fullName>
    </submittedName>
</protein>
<feature type="transmembrane region" description="Helical" evidence="1">
    <location>
        <begin position="186"/>
        <end position="206"/>
    </location>
</feature>
<sequence>MGAVRAEQIKLTSTRAPWWCTATVVVLGLGIAALIAVVTRGVGAGPDQPSDVGADASSVDQTGAASVYLIGVNFFGVVILMIMAVLGVTTEFRYGTIRTSFLGIPRRWNVLCAKALVYVALTFVIVVPLTLCSVLVVIALSDGSSGLDLGSEHVIRQIWGTAVWASLCVVVGIGVGAIVRQTAGAVSVVLVWMLVIENVAAALPVVGRRIGPFLPFRNGSRFLDGDFPGDGYHWNSWVSLVYFAVFAAIVFAIGLLVVNRRDAG</sequence>